<organism evidence="2 3">
    <name type="scientific">Cinchona calisaya</name>
    <dbReference type="NCBI Taxonomy" id="153742"/>
    <lineage>
        <taxon>Eukaryota</taxon>
        <taxon>Viridiplantae</taxon>
        <taxon>Streptophyta</taxon>
        <taxon>Embryophyta</taxon>
        <taxon>Tracheophyta</taxon>
        <taxon>Spermatophyta</taxon>
        <taxon>Magnoliopsida</taxon>
        <taxon>eudicotyledons</taxon>
        <taxon>Gunneridae</taxon>
        <taxon>Pentapetalae</taxon>
        <taxon>asterids</taxon>
        <taxon>lamiids</taxon>
        <taxon>Gentianales</taxon>
        <taxon>Rubiaceae</taxon>
        <taxon>Cinchonoideae</taxon>
        <taxon>Cinchoneae</taxon>
        <taxon>Cinchona</taxon>
    </lineage>
</organism>
<dbReference type="InterPro" id="IPR044730">
    <property type="entry name" value="RNase_H-like_dom_plant"/>
</dbReference>
<dbReference type="InterPro" id="IPR036397">
    <property type="entry name" value="RNaseH_sf"/>
</dbReference>
<keyword evidence="3" id="KW-1185">Reference proteome</keyword>
<dbReference type="CDD" id="cd06222">
    <property type="entry name" value="RNase_H_like"/>
    <property type="match status" value="1"/>
</dbReference>
<dbReference type="AlphaFoldDB" id="A0ABD3A8T3"/>
<dbReference type="Proteomes" id="UP001630127">
    <property type="component" value="Unassembled WGS sequence"/>
</dbReference>
<dbReference type="SUPFAM" id="SSF53098">
    <property type="entry name" value="Ribonuclease H-like"/>
    <property type="match status" value="1"/>
</dbReference>
<dbReference type="InterPro" id="IPR053151">
    <property type="entry name" value="RNase_H-like"/>
</dbReference>
<comment type="caution">
    <text evidence="2">The sequence shown here is derived from an EMBL/GenBank/DDBJ whole genome shotgun (WGS) entry which is preliminary data.</text>
</comment>
<accession>A0ABD3A8T3</accession>
<dbReference type="PANTHER" id="PTHR47723">
    <property type="entry name" value="OS05G0353850 PROTEIN"/>
    <property type="match status" value="1"/>
</dbReference>
<gene>
    <name evidence="2" type="ORF">ACH5RR_012805</name>
</gene>
<dbReference type="PANTHER" id="PTHR47723:SF19">
    <property type="entry name" value="POLYNUCLEOTIDYL TRANSFERASE, RIBONUCLEASE H-LIKE SUPERFAMILY PROTEIN"/>
    <property type="match status" value="1"/>
</dbReference>
<dbReference type="InterPro" id="IPR002156">
    <property type="entry name" value="RNaseH_domain"/>
</dbReference>
<evidence type="ECO:0000313" key="2">
    <source>
        <dbReference type="EMBL" id="KAL3528149.1"/>
    </source>
</evidence>
<evidence type="ECO:0000313" key="3">
    <source>
        <dbReference type="Proteomes" id="UP001630127"/>
    </source>
</evidence>
<evidence type="ECO:0000259" key="1">
    <source>
        <dbReference type="Pfam" id="PF13456"/>
    </source>
</evidence>
<dbReference type="Pfam" id="PF13456">
    <property type="entry name" value="RVT_3"/>
    <property type="match status" value="1"/>
</dbReference>
<dbReference type="Gene3D" id="3.30.420.10">
    <property type="entry name" value="Ribonuclease H-like superfamily/Ribonuclease H"/>
    <property type="match status" value="1"/>
</dbReference>
<name>A0ABD3A8T3_9GENT</name>
<feature type="domain" description="RNase H type-1" evidence="1">
    <location>
        <begin position="2"/>
        <end position="110"/>
    </location>
</feature>
<reference evidence="2 3" key="1">
    <citation type="submission" date="2024-11" db="EMBL/GenBank/DDBJ databases">
        <title>A near-complete genome assembly of Cinchona calisaya.</title>
        <authorList>
            <person name="Lian D.C."/>
            <person name="Zhao X.W."/>
            <person name="Wei L."/>
        </authorList>
    </citation>
    <scope>NUCLEOTIDE SEQUENCE [LARGE SCALE GENOMIC DNA]</scope>
    <source>
        <tissue evidence="2">Nenye</tissue>
    </source>
</reference>
<proteinExistence type="predicted"/>
<dbReference type="InterPro" id="IPR012337">
    <property type="entry name" value="RNaseH-like_sf"/>
</dbReference>
<dbReference type="EMBL" id="JBJUIK010000005">
    <property type="protein sequence ID" value="KAL3528149.1"/>
    <property type="molecule type" value="Genomic_DNA"/>
</dbReference>
<sequence length="114" mass="12795">MAGVGKVIRKHNVDWIVSFNKNIGLASNNIAEAWAIREGLKLALLNACYFLIIETYSQLLIDLLRNPSIPCHSLSPLLSDCETLMRQLQEVELRHIFEEANHVANVLAKEGAKQ</sequence>
<protein>
    <recommendedName>
        <fullName evidence="1">RNase H type-1 domain-containing protein</fullName>
    </recommendedName>
</protein>